<proteinExistence type="predicted"/>
<reference evidence="2" key="1">
    <citation type="submission" date="2019-11" db="EMBL/GenBank/DDBJ databases">
        <title>Acidithiobacillus ferrianus sp. nov.: a facultatively anaerobic and extremely acidophilic chemolithoautotroph.</title>
        <authorList>
            <person name="Norris P.R."/>
            <person name="Falagan C."/>
            <person name="Moya-Beltran A."/>
            <person name="Castro M."/>
            <person name="Quatrini R."/>
            <person name="Johnson D.B."/>
        </authorList>
    </citation>
    <scope>NUCLEOTIDE SEQUENCE [LARGE SCALE GENOMIC DNA]</scope>
    <source>
        <strain evidence="2">MG</strain>
    </source>
</reference>
<accession>A0A845U4H5</accession>
<dbReference type="RefSeq" id="WP_163097759.1">
    <property type="nucleotide sequence ID" value="NZ_CP127523.1"/>
</dbReference>
<organism evidence="2">
    <name type="scientific">Acidithiobacillus ferrianus</name>
    <dbReference type="NCBI Taxonomy" id="2678518"/>
    <lineage>
        <taxon>Bacteria</taxon>
        <taxon>Pseudomonadati</taxon>
        <taxon>Pseudomonadota</taxon>
        <taxon>Acidithiobacillia</taxon>
        <taxon>Acidithiobacillales</taxon>
        <taxon>Acidithiobacillaceae</taxon>
        <taxon>Acidithiobacillus</taxon>
    </lineage>
</organism>
<sequence>MFRNIENYASPESFRQPPQHPDAQPFGQKKEVIPHKVITALPPLVARYLDHLALSTAQREWIAQQVAAGMSSQERSSMHQPPAFSSFSLLQRALADLSDGDELNTRLSLIFPIPDSVSRPTRWLRRQAQPPIQRSSMTSRPFLRPFSMALRDWFAGLRRTSEKTARPELA</sequence>
<dbReference type="EMBL" id="WNJL01000030">
    <property type="protein sequence ID" value="NDU42532.1"/>
    <property type="molecule type" value="Genomic_DNA"/>
</dbReference>
<protein>
    <submittedName>
        <fullName evidence="2">Uncharacterized protein</fullName>
    </submittedName>
</protein>
<dbReference type="AlphaFoldDB" id="A0A845U4H5"/>
<gene>
    <name evidence="2" type="ORF">GL267_07715</name>
</gene>
<name>A0A845U4H5_9PROT</name>
<evidence type="ECO:0000313" key="2">
    <source>
        <dbReference type="EMBL" id="NDU42532.1"/>
    </source>
</evidence>
<comment type="caution">
    <text evidence="2">The sequence shown here is derived from an EMBL/GenBank/DDBJ whole genome shotgun (WGS) entry which is preliminary data.</text>
</comment>
<evidence type="ECO:0000256" key="1">
    <source>
        <dbReference type="SAM" id="MobiDB-lite"/>
    </source>
</evidence>
<feature type="region of interest" description="Disordered" evidence="1">
    <location>
        <begin position="1"/>
        <end position="26"/>
    </location>
</feature>